<dbReference type="EC" id="2.5.1.39" evidence="9"/>
<dbReference type="HAMAP" id="MF_01635">
    <property type="entry name" value="UbiA"/>
    <property type="match status" value="1"/>
</dbReference>
<keyword evidence="6 9" id="KW-0812">Transmembrane</keyword>
<evidence type="ECO:0000256" key="7">
    <source>
        <dbReference type="ARBA" id="ARBA00022989"/>
    </source>
</evidence>
<keyword evidence="9" id="KW-0831">Ubiquinone biosynthesis</keyword>
<keyword evidence="7 9" id="KW-1133">Transmembrane helix</keyword>
<evidence type="ECO:0000256" key="5">
    <source>
        <dbReference type="ARBA" id="ARBA00022679"/>
    </source>
</evidence>
<dbReference type="GO" id="GO:0008412">
    <property type="term" value="F:4-hydroxybenzoate polyprenyltransferase activity"/>
    <property type="evidence" value="ECO:0007669"/>
    <property type="project" value="UniProtKB-EC"/>
</dbReference>
<dbReference type="Proteomes" id="UP001220324">
    <property type="component" value="Unassembled WGS sequence"/>
</dbReference>
<evidence type="ECO:0000256" key="6">
    <source>
        <dbReference type="ARBA" id="ARBA00022692"/>
    </source>
</evidence>
<dbReference type="InterPro" id="IPR030470">
    <property type="entry name" value="UbiA_prenylTrfase_CS"/>
</dbReference>
<dbReference type="GO" id="GO:0008299">
    <property type="term" value="P:isoprenoid biosynthetic process"/>
    <property type="evidence" value="ECO:0007669"/>
    <property type="project" value="UniProtKB-UniRule"/>
</dbReference>
<comment type="catalytic activity">
    <reaction evidence="9">
        <text>an all-trans-polyprenyl diphosphate + 4-hydroxybenzoate = a 4-hydroxy-3-(all-trans-polyprenyl)benzoate + diphosphate</text>
        <dbReference type="Rhea" id="RHEA:44504"/>
        <dbReference type="Rhea" id="RHEA-COMP:9514"/>
        <dbReference type="Rhea" id="RHEA-COMP:9564"/>
        <dbReference type="ChEBI" id="CHEBI:17879"/>
        <dbReference type="ChEBI" id="CHEBI:33019"/>
        <dbReference type="ChEBI" id="CHEBI:58914"/>
        <dbReference type="ChEBI" id="CHEBI:78396"/>
        <dbReference type="EC" id="2.5.1.39"/>
    </reaction>
</comment>
<evidence type="ECO:0000313" key="11">
    <source>
        <dbReference type="Proteomes" id="UP001220324"/>
    </source>
</evidence>
<dbReference type="Gene3D" id="1.20.120.1780">
    <property type="entry name" value="UbiA prenyltransferase"/>
    <property type="match status" value="1"/>
</dbReference>
<organism evidence="10 11">
    <name type="scientific">Penicillium frequentans</name>
    <dbReference type="NCBI Taxonomy" id="3151616"/>
    <lineage>
        <taxon>Eukaryota</taxon>
        <taxon>Fungi</taxon>
        <taxon>Dikarya</taxon>
        <taxon>Ascomycota</taxon>
        <taxon>Pezizomycotina</taxon>
        <taxon>Eurotiomycetes</taxon>
        <taxon>Eurotiomycetidae</taxon>
        <taxon>Eurotiales</taxon>
        <taxon>Aspergillaceae</taxon>
        <taxon>Penicillium</taxon>
    </lineage>
</organism>
<evidence type="ECO:0000256" key="3">
    <source>
        <dbReference type="ARBA" id="ARBA00004721"/>
    </source>
</evidence>
<dbReference type="Pfam" id="PF01040">
    <property type="entry name" value="UbiA"/>
    <property type="match status" value="1"/>
</dbReference>
<keyword evidence="11" id="KW-1185">Reference proteome</keyword>
<evidence type="ECO:0000256" key="8">
    <source>
        <dbReference type="ARBA" id="ARBA00023136"/>
    </source>
</evidence>
<evidence type="ECO:0000256" key="9">
    <source>
        <dbReference type="HAMAP-Rule" id="MF_03189"/>
    </source>
</evidence>
<feature type="transmembrane region" description="Helical" evidence="9">
    <location>
        <begin position="314"/>
        <end position="333"/>
    </location>
</feature>
<comment type="function">
    <text evidence="9">Catalyzes the prenylation of para-hydroxybenzoate (PHB) with an all-trans polyprenyl group. Mediates the second step in the final reaction sequence of coenzyme Q (CoQ) biosynthesis, which is the condensation of the polyisoprenoid side chain with PHB, generating the first membrane-bound Q intermediate.</text>
</comment>
<dbReference type="EMBL" id="JAQIZZ010000008">
    <property type="protein sequence ID" value="KAJ5525089.1"/>
    <property type="molecule type" value="Genomic_DNA"/>
</dbReference>
<comment type="pathway">
    <text evidence="3">Secondary metabolite biosynthesis; terpenoid biosynthesis.</text>
</comment>
<comment type="pathway">
    <text evidence="9">Cofactor biosynthesis; ubiquinone biosynthesis.</text>
</comment>
<keyword evidence="5 9" id="KW-0808">Transferase</keyword>
<protein>
    <recommendedName>
        <fullName evidence="9">4-hydroxybenzoate polyprenyltransferase, mitochondrial</fullName>
        <shortName evidence="9">4-HB polyprenyltransferase</shortName>
        <ecNumber evidence="9">2.5.1.39</ecNumber>
    </recommendedName>
    <alternativeName>
        <fullName evidence="9">Para-hydroxybenzoate--polyprenyltransferase</fullName>
        <shortName evidence="9">PHB:PPT</shortName>
        <shortName evidence="9">PHB:polyprenyltransferase</shortName>
    </alternativeName>
</protein>
<proteinExistence type="inferred from homology"/>
<dbReference type="PANTHER" id="PTHR11048">
    <property type="entry name" value="PRENYLTRANSFERASES"/>
    <property type="match status" value="1"/>
</dbReference>
<dbReference type="GO" id="GO:0006744">
    <property type="term" value="P:ubiquinone biosynthetic process"/>
    <property type="evidence" value="ECO:0007669"/>
    <property type="project" value="UniProtKB-UniRule"/>
</dbReference>
<feature type="transmembrane region" description="Helical" evidence="9">
    <location>
        <begin position="176"/>
        <end position="198"/>
    </location>
</feature>
<comment type="subcellular location">
    <subcellularLocation>
        <location evidence="2">Membrane</location>
        <topology evidence="2">Multi-pass membrane protein</topology>
    </subcellularLocation>
    <subcellularLocation>
        <location evidence="9">Mitochondrion inner membrane</location>
        <topology evidence="9">Multi-pass membrane protein</topology>
        <orientation evidence="9">Matrix side</orientation>
    </subcellularLocation>
</comment>
<keyword evidence="9" id="KW-0414">Isoprene biosynthesis</keyword>
<dbReference type="PANTHER" id="PTHR11048:SF28">
    <property type="entry name" value="4-HYDROXYBENZOATE POLYPRENYLTRANSFERASE, MITOCHONDRIAL"/>
    <property type="match status" value="1"/>
</dbReference>
<comment type="similarity">
    <text evidence="4 9">Belongs to the UbiA prenyltransferase family.</text>
</comment>
<comment type="cofactor">
    <cofactor evidence="1 9">
        <name>Mg(2+)</name>
        <dbReference type="ChEBI" id="CHEBI:18420"/>
    </cofactor>
</comment>
<evidence type="ECO:0000256" key="2">
    <source>
        <dbReference type="ARBA" id="ARBA00004141"/>
    </source>
</evidence>
<dbReference type="CDD" id="cd13959">
    <property type="entry name" value="PT_UbiA_COQ2"/>
    <property type="match status" value="1"/>
</dbReference>
<dbReference type="PROSITE" id="PS00943">
    <property type="entry name" value="UBIA"/>
    <property type="match status" value="1"/>
</dbReference>
<keyword evidence="9" id="KW-0496">Mitochondrion</keyword>
<reference evidence="10 11" key="1">
    <citation type="journal article" date="2023" name="IMA Fungus">
        <title>Comparative genomic study of the Penicillium genus elucidates a diverse pangenome and 15 lateral gene transfer events.</title>
        <authorList>
            <person name="Petersen C."/>
            <person name="Sorensen T."/>
            <person name="Nielsen M.R."/>
            <person name="Sondergaard T.E."/>
            <person name="Sorensen J.L."/>
            <person name="Fitzpatrick D.A."/>
            <person name="Frisvad J.C."/>
            <person name="Nielsen K.L."/>
        </authorList>
    </citation>
    <scope>NUCLEOTIDE SEQUENCE [LARGE SCALE GENOMIC DNA]</scope>
    <source>
        <strain evidence="10 11">IBT 35679</strain>
    </source>
</reference>
<evidence type="ECO:0000256" key="1">
    <source>
        <dbReference type="ARBA" id="ARBA00001946"/>
    </source>
</evidence>
<dbReference type="InterPro" id="IPR006370">
    <property type="entry name" value="HB_polyprenyltransferase-like"/>
</dbReference>
<sequence>MGVAPVNETPSESLKHGYGGDDKPASLSIIPDSWHAYIQLARLFPPAGLFLIYFPHLFGVLHAAVRTQAAPLEVLNASILMFAGSFFFSNAGHIWNDLIDADLDAKVERSSRRPIPRGAISKRAAFIFALTQGVMAAWFLTGIPAGFTTGYLYALPNILVTMYYPFAKRHTYMPQLVLGVCLAWGVVMGELAMNVRLFTYENKLEVEWTTVYLFVASVLWTIIYDTLYAHQDLKADLQVGIKSLAVLFQGQTKTLLWPLLAAMAGVLVMCGKTSGFGAVYYIVAVGGGIGSLCVIILMVDLSSTQSCWWWFSKGFWSVGVAITAGLLGEYYMLLQPTLY</sequence>
<dbReference type="InterPro" id="IPR000537">
    <property type="entry name" value="UbiA_prenyltransferase"/>
</dbReference>
<gene>
    <name evidence="10" type="ORF">N7494_011739</name>
</gene>
<dbReference type="AlphaFoldDB" id="A0AAD6CMX1"/>
<dbReference type="InterPro" id="IPR044878">
    <property type="entry name" value="UbiA_sf"/>
</dbReference>
<evidence type="ECO:0000256" key="4">
    <source>
        <dbReference type="ARBA" id="ARBA00005985"/>
    </source>
</evidence>
<feature type="transmembrane region" description="Helical" evidence="9">
    <location>
        <begin position="77"/>
        <end position="99"/>
    </location>
</feature>
<comment type="caution">
    <text evidence="10">The sequence shown here is derived from an EMBL/GenBank/DDBJ whole genome shotgun (WGS) entry which is preliminary data.</text>
</comment>
<name>A0AAD6CMX1_9EURO</name>
<keyword evidence="8 9" id="KW-0472">Membrane</keyword>
<feature type="transmembrane region" description="Helical" evidence="9">
    <location>
        <begin position="210"/>
        <end position="228"/>
    </location>
</feature>
<dbReference type="GO" id="GO:0005743">
    <property type="term" value="C:mitochondrial inner membrane"/>
    <property type="evidence" value="ECO:0007669"/>
    <property type="project" value="UniProtKB-SubCell"/>
</dbReference>
<accession>A0AAD6CMX1</accession>
<keyword evidence="9" id="KW-0999">Mitochondrion inner membrane</keyword>
<dbReference type="InterPro" id="IPR039653">
    <property type="entry name" value="Prenyltransferase"/>
</dbReference>
<dbReference type="FunFam" id="1.20.120.1780:FF:000001">
    <property type="entry name" value="4-hydroxybenzoate octaprenyltransferase"/>
    <property type="match status" value="1"/>
</dbReference>
<dbReference type="Gene3D" id="1.10.357.140">
    <property type="entry name" value="UbiA prenyltransferase"/>
    <property type="match status" value="1"/>
</dbReference>
<feature type="transmembrane region" description="Helical" evidence="9">
    <location>
        <begin position="280"/>
        <end position="302"/>
    </location>
</feature>
<feature type="transmembrane region" description="Helical" evidence="9">
    <location>
        <begin position="43"/>
        <end position="65"/>
    </location>
</feature>
<evidence type="ECO:0000313" key="10">
    <source>
        <dbReference type="EMBL" id="KAJ5525089.1"/>
    </source>
</evidence>